<dbReference type="SUPFAM" id="SSF52172">
    <property type="entry name" value="CheY-like"/>
    <property type="match status" value="1"/>
</dbReference>
<organism evidence="5 6">
    <name type="scientific">Dechloromonas hankyongensis</name>
    <dbReference type="NCBI Taxonomy" id="2908002"/>
    <lineage>
        <taxon>Bacteria</taxon>
        <taxon>Pseudomonadati</taxon>
        <taxon>Pseudomonadota</taxon>
        <taxon>Betaproteobacteria</taxon>
        <taxon>Rhodocyclales</taxon>
        <taxon>Azonexaceae</taxon>
        <taxon>Dechloromonas</taxon>
    </lineage>
</organism>
<dbReference type="InterPro" id="IPR011006">
    <property type="entry name" value="CheY-like_superfamily"/>
</dbReference>
<sequence length="168" mass="17075">MSFDPPPPHDHAVTAASPRRVLVVDDHGRTLAAVAALLQAEYPRIDVVGTASDGPAALRLLAEAAPGIVVLDLDLGGERGLDLLPAIGRHPGVKVIILSSSDDPQEKVRALDAGAVAFIHKFAPAGELVGAVLAVAPQVPVGVLSCRAGSARPDKSVEASDSGKKPAA</sequence>
<keyword evidence="1" id="KW-0238">DNA-binding</keyword>
<dbReference type="Pfam" id="PF00072">
    <property type="entry name" value="Response_reg"/>
    <property type="match status" value="1"/>
</dbReference>
<protein>
    <submittedName>
        <fullName evidence="5">Response regulator transcription factor</fullName>
    </submittedName>
</protein>
<gene>
    <name evidence="5" type="ORF">LZ012_05620</name>
</gene>
<evidence type="ECO:0000256" key="2">
    <source>
        <dbReference type="PROSITE-ProRule" id="PRU00169"/>
    </source>
</evidence>
<feature type="region of interest" description="Disordered" evidence="3">
    <location>
        <begin position="148"/>
        <end position="168"/>
    </location>
</feature>
<feature type="compositionally biased region" description="Basic and acidic residues" evidence="3">
    <location>
        <begin position="152"/>
        <end position="168"/>
    </location>
</feature>
<dbReference type="PANTHER" id="PTHR43214">
    <property type="entry name" value="TWO-COMPONENT RESPONSE REGULATOR"/>
    <property type="match status" value="1"/>
</dbReference>
<dbReference type="EMBL" id="JAKLTN010000001">
    <property type="protein sequence ID" value="MCG2576471.1"/>
    <property type="molecule type" value="Genomic_DNA"/>
</dbReference>
<dbReference type="CDD" id="cd17535">
    <property type="entry name" value="REC_NarL-like"/>
    <property type="match status" value="1"/>
</dbReference>
<dbReference type="Proteomes" id="UP001165384">
    <property type="component" value="Unassembled WGS sequence"/>
</dbReference>
<comment type="caution">
    <text evidence="5">The sequence shown here is derived from an EMBL/GenBank/DDBJ whole genome shotgun (WGS) entry which is preliminary data.</text>
</comment>
<feature type="domain" description="Response regulatory" evidence="4">
    <location>
        <begin position="20"/>
        <end position="136"/>
    </location>
</feature>
<dbReference type="SMART" id="SM00448">
    <property type="entry name" value="REC"/>
    <property type="match status" value="1"/>
</dbReference>
<evidence type="ECO:0000259" key="4">
    <source>
        <dbReference type="PROSITE" id="PS50110"/>
    </source>
</evidence>
<dbReference type="InterPro" id="IPR039420">
    <property type="entry name" value="WalR-like"/>
</dbReference>
<name>A0ABS9K029_9RHOO</name>
<evidence type="ECO:0000256" key="1">
    <source>
        <dbReference type="ARBA" id="ARBA00023125"/>
    </source>
</evidence>
<dbReference type="RefSeq" id="WP_275708437.1">
    <property type="nucleotide sequence ID" value="NZ_JAKLTN010000001.1"/>
</dbReference>
<accession>A0ABS9K029</accession>
<keyword evidence="6" id="KW-1185">Reference proteome</keyword>
<dbReference type="Gene3D" id="3.40.50.2300">
    <property type="match status" value="1"/>
</dbReference>
<dbReference type="PROSITE" id="PS50110">
    <property type="entry name" value="RESPONSE_REGULATORY"/>
    <property type="match status" value="1"/>
</dbReference>
<feature type="modified residue" description="4-aspartylphosphate" evidence="2">
    <location>
        <position position="72"/>
    </location>
</feature>
<evidence type="ECO:0000256" key="3">
    <source>
        <dbReference type="SAM" id="MobiDB-lite"/>
    </source>
</evidence>
<dbReference type="PANTHER" id="PTHR43214:SF43">
    <property type="entry name" value="TWO-COMPONENT RESPONSE REGULATOR"/>
    <property type="match status" value="1"/>
</dbReference>
<dbReference type="InterPro" id="IPR001789">
    <property type="entry name" value="Sig_transdc_resp-reg_receiver"/>
</dbReference>
<proteinExistence type="predicted"/>
<reference evidence="5" key="1">
    <citation type="submission" date="2022-01" db="EMBL/GenBank/DDBJ databases">
        <authorList>
            <person name="Jo J.-H."/>
            <person name="Im W.-T."/>
        </authorList>
    </citation>
    <scope>NUCLEOTIDE SEQUENCE</scope>
    <source>
        <strain evidence="5">XY25</strain>
    </source>
</reference>
<keyword evidence="2" id="KW-0597">Phosphoprotein</keyword>
<dbReference type="InterPro" id="IPR058245">
    <property type="entry name" value="NreC/VraR/RcsB-like_REC"/>
</dbReference>
<evidence type="ECO:0000313" key="6">
    <source>
        <dbReference type="Proteomes" id="UP001165384"/>
    </source>
</evidence>
<evidence type="ECO:0000313" key="5">
    <source>
        <dbReference type="EMBL" id="MCG2576471.1"/>
    </source>
</evidence>